<sequence length="76" mass="8140">MPCEPTPWQPAQGLSGTQWSEDLFGSKKKALPFLILAFKSGELTLPMFVEPSQQDDPPVCGPTPPIPGVSQASDSQ</sequence>
<evidence type="ECO:0000313" key="3">
    <source>
        <dbReference type="Proteomes" id="UP000765509"/>
    </source>
</evidence>
<evidence type="ECO:0000256" key="1">
    <source>
        <dbReference type="SAM" id="MobiDB-lite"/>
    </source>
</evidence>
<gene>
    <name evidence="2" type="ORF">O181_006985</name>
</gene>
<feature type="region of interest" description="Disordered" evidence="1">
    <location>
        <begin position="49"/>
        <end position="76"/>
    </location>
</feature>
<keyword evidence="3" id="KW-1185">Reference proteome</keyword>
<dbReference type="EMBL" id="AVOT02001538">
    <property type="protein sequence ID" value="MBW0467270.1"/>
    <property type="molecule type" value="Genomic_DNA"/>
</dbReference>
<proteinExistence type="predicted"/>
<comment type="caution">
    <text evidence="2">The sequence shown here is derived from an EMBL/GenBank/DDBJ whole genome shotgun (WGS) entry which is preliminary data.</text>
</comment>
<name>A0A9Q3BLH4_9BASI</name>
<dbReference type="AlphaFoldDB" id="A0A9Q3BLH4"/>
<evidence type="ECO:0000313" key="2">
    <source>
        <dbReference type="EMBL" id="MBW0467270.1"/>
    </source>
</evidence>
<accession>A0A9Q3BLH4</accession>
<dbReference type="Proteomes" id="UP000765509">
    <property type="component" value="Unassembled WGS sequence"/>
</dbReference>
<organism evidence="2 3">
    <name type="scientific">Austropuccinia psidii MF-1</name>
    <dbReference type="NCBI Taxonomy" id="1389203"/>
    <lineage>
        <taxon>Eukaryota</taxon>
        <taxon>Fungi</taxon>
        <taxon>Dikarya</taxon>
        <taxon>Basidiomycota</taxon>
        <taxon>Pucciniomycotina</taxon>
        <taxon>Pucciniomycetes</taxon>
        <taxon>Pucciniales</taxon>
        <taxon>Sphaerophragmiaceae</taxon>
        <taxon>Austropuccinia</taxon>
    </lineage>
</organism>
<reference evidence="2" key="1">
    <citation type="submission" date="2021-03" db="EMBL/GenBank/DDBJ databases">
        <title>Draft genome sequence of rust myrtle Austropuccinia psidii MF-1, a brazilian biotype.</title>
        <authorList>
            <person name="Quecine M.C."/>
            <person name="Pachon D.M.R."/>
            <person name="Bonatelli M.L."/>
            <person name="Correr F.H."/>
            <person name="Franceschini L.M."/>
            <person name="Leite T.F."/>
            <person name="Margarido G.R.A."/>
            <person name="Almeida C.A."/>
            <person name="Ferrarezi J.A."/>
            <person name="Labate C.A."/>
        </authorList>
    </citation>
    <scope>NUCLEOTIDE SEQUENCE</scope>
    <source>
        <strain evidence="2">MF-1</strain>
    </source>
</reference>
<protein>
    <submittedName>
        <fullName evidence="2">Uncharacterized protein</fullName>
    </submittedName>
</protein>